<keyword evidence="8" id="KW-0769">Symport</keyword>
<feature type="transmembrane region" description="Helical" evidence="8">
    <location>
        <begin position="134"/>
        <end position="152"/>
    </location>
</feature>
<accession>A0AAE3E8W6</accession>
<evidence type="ECO:0000256" key="7">
    <source>
        <dbReference type="ARBA" id="ARBA00023136"/>
    </source>
</evidence>
<dbReference type="InterPro" id="IPR001463">
    <property type="entry name" value="Na/Ala_symport"/>
</dbReference>
<comment type="caution">
    <text evidence="8">Lacks conserved residue(s) required for the propagation of feature annotation.</text>
</comment>
<dbReference type="Proteomes" id="UP001198182">
    <property type="component" value="Unassembled WGS sequence"/>
</dbReference>
<gene>
    <name evidence="9" type="ORF">LKD81_03295</name>
</gene>
<dbReference type="GO" id="GO:0005283">
    <property type="term" value="F:amino acid:sodium symporter activity"/>
    <property type="evidence" value="ECO:0007669"/>
    <property type="project" value="InterPro"/>
</dbReference>
<evidence type="ECO:0000313" key="10">
    <source>
        <dbReference type="Proteomes" id="UP001198182"/>
    </source>
</evidence>
<dbReference type="PANTHER" id="PTHR30330:SF3">
    <property type="entry name" value="TRANSCRIPTIONAL REGULATOR, LRP FAMILY"/>
    <property type="match status" value="1"/>
</dbReference>
<feature type="transmembrane region" description="Helical" evidence="8">
    <location>
        <begin position="356"/>
        <end position="377"/>
    </location>
</feature>
<name>A0AAE3E8W6_9FIRM</name>
<feature type="transmembrane region" description="Helical" evidence="8">
    <location>
        <begin position="279"/>
        <end position="304"/>
    </location>
</feature>
<evidence type="ECO:0000256" key="2">
    <source>
        <dbReference type="ARBA" id="ARBA00009261"/>
    </source>
</evidence>
<keyword evidence="4 8" id="KW-1003">Cell membrane</keyword>
<dbReference type="Pfam" id="PF01235">
    <property type="entry name" value="Na_Ala_symp"/>
    <property type="match status" value="1"/>
</dbReference>
<keyword evidence="7 8" id="KW-0472">Membrane</keyword>
<dbReference type="EMBL" id="JAJEQR010000007">
    <property type="protein sequence ID" value="MCC2230028.1"/>
    <property type="molecule type" value="Genomic_DNA"/>
</dbReference>
<evidence type="ECO:0000256" key="8">
    <source>
        <dbReference type="RuleBase" id="RU363064"/>
    </source>
</evidence>
<evidence type="ECO:0000313" key="9">
    <source>
        <dbReference type="EMBL" id="MCC2230028.1"/>
    </source>
</evidence>
<evidence type="ECO:0000256" key="4">
    <source>
        <dbReference type="ARBA" id="ARBA00022475"/>
    </source>
</evidence>
<keyword evidence="5 8" id="KW-0812">Transmembrane</keyword>
<evidence type="ECO:0000256" key="5">
    <source>
        <dbReference type="ARBA" id="ARBA00022692"/>
    </source>
</evidence>
<feature type="transmembrane region" description="Helical" evidence="8">
    <location>
        <begin position="194"/>
        <end position="216"/>
    </location>
</feature>
<dbReference type="NCBIfam" id="TIGR00835">
    <property type="entry name" value="agcS"/>
    <property type="match status" value="1"/>
</dbReference>
<keyword evidence="6 8" id="KW-1133">Transmembrane helix</keyword>
<comment type="subcellular location">
    <subcellularLocation>
        <location evidence="1 8">Cell membrane</location>
        <topology evidence="1 8">Multi-pass membrane protein</topology>
    </subcellularLocation>
</comment>
<feature type="transmembrane region" description="Helical" evidence="8">
    <location>
        <begin position="324"/>
        <end position="344"/>
    </location>
</feature>
<evidence type="ECO:0000256" key="3">
    <source>
        <dbReference type="ARBA" id="ARBA00022448"/>
    </source>
</evidence>
<keyword evidence="3 8" id="KW-0813">Transport</keyword>
<comment type="caution">
    <text evidence="9">The sequence shown here is derived from an EMBL/GenBank/DDBJ whole genome shotgun (WGS) entry which is preliminary data.</text>
</comment>
<comment type="similarity">
    <text evidence="2 8">Belongs to the alanine or glycine:cation symporter (AGCS) (TC 2.A.25) family.</text>
</comment>
<dbReference type="PRINTS" id="PR00175">
    <property type="entry name" value="NAALASMPORT"/>
</dbReference>
<dbReference type="AlphaFoldDB" id="A0AAE3E8W6"/>
<keyword evidence="10" id="KW-1185">Reference proteome</keyword>
<dbReference type="PANTHER" id="PTHR30330">
    <property type="entry name" value="AGSS FAMILY TRANSPORTER, SODIUM-ALANINE"/>
    <property type="match status" value="1"/>
</dbReference>
<dbReference type="Gene3D" id="1.20.1740.10">
    <property type="entry name" value="Amino acid/polyamine transporter I"/>
    <property type="match status" value="1"/>
</dbReference>
<evidence type="ECO:0000256" key="1">
    <source>
        <dbReference type="ARBA" id="ARBA00004651"/>
    </source>
</evidence>
<organism evidence="9 10">
    <name type="scientific">Hominifimenecus microfluidus</name>
    <dbReference type="NCBI Taxonomy" id="2885348"/>
    <lineage>
        <taxon>Bacteria</taxon>
        <taxon>Bacillati</taxon>
        <taxon>Bacillota</taxon>
        <taxon>Clostridia</taxon>
        <taxon>Lachnospirales</taxon>
        <taxon>Lachnospiraceae</taxon>
        <taxon>Hominifimenecus</taxon>
    </lineage>
</organism>
<feature type="transmembrane region" description="Helical" evidence="8">
    <location>
        <begin position="164"/>
        <end position="182"/>
    </location>
</feature>
<evidence type="ECO:0000256" key="6">
    <source>
        <dbReference type="ARBA" id="ARBA00022989"/>
    </source>
</evidence>
<reference evidence="9" key="1">
    <citation type="submission" date="2021-10" db="EMBL/GenBank/DDBJ databases">
        <title>Anaerobic single-cell dispensing facilitates the cultivation of human gut bacteria.</title>
        <authorList>
            <person name="Afrizal A."/>
        </authorList>
    </citation>
    <scope>NUCLEOTIDE SEQUENCE</scope>
    <source>
        <strain evidence="9">CLA-AA-H215</strain>
    </source>
</reference>
<sequence length="418" mass="45816">MLFAFLLTGFYFTVATRFFQIRYFSLWIRQTLFSGSNPEGTDKEPENSMTRFQALCTSLAATIGTGNIAGVAAAIVAGGPGSLFWMWISAFFGMMTSYAEKLLGHCYRRRREDGSYCGGAMMTMEFGLGSRPMGMLYALLCLPVSFGMGNMVQVNAIAQSAEASLRISPLFTAAVLIPALIFCLKQNSTGIGRLNAVLVPVMSVVYMTGAFLILWIGRRQLPAALDLVRDDIFSWRAISVGVARGVFSNEAGLGTSVIAHAQSDVTEPAEQGMWGILEVFLDTIVMCTVTGLVLLVTGICGTSHDGAVLTMDAFASVFGPFGRHLISLSILLFAFSTLVGWSFFGMECVRYIDSPWLSRIYPVIYIAMILPGCFWPMQTVWRLSDLCNALLAIPNLLSLFLLRKQVIYLTNLYLDSKL</sequence>
<proteinExistence type="inferred from homology"/>
<protein>
    <submittedName>
        <fullName evidence="9">Amino acid carrier protein</fullName>
    </submittedName>
</protein>
<feature type="transmembrane region" description="Helical" evidence="8">
    <location>
        <begin position="383"/>
        <end position="402"/>
    </location>
</feature>
<dbReference type="GO" id="GO:0005886">
    <property type="term" value="C:plasma membrane"/>
    <property type="evidence" value="ECO:0007669"/>
    <property type="project" value="UniProtKB-SubCell"/>
</dbReference>